<dbReference type="EMBL" id="JARBHB010000009">
    <property type="protein sequence ID" value="KAJ8874786.1"/>
    <property type="molecule type" value="Genomic_DNA"/>
</dbReference>
<gene>
    <name evidence="2" type="ORF">PR048_022675</name>
</gene>
<dbReference type="InterPro" id="IPR016024">
    <property type="entry name" value="ARM-type_fold"/>
</dbReference>
<comment type="caution">
    <text evidence="2">The sequence shown here is derived from an EMBL/GenBank/DDBJ whole genome shotgun (WGS) entry which is preliminary data.</text>
</comment>
<dbReference type="PANTHER" id="PTHR21567">
    <property type="entry name" value="CLASP"/>
    <property type="match status" value="1"/>
</dbReference>
<keyword evidence="3" id="KW-1185">Reference proteome</keyword>
<name>A0ABQ9GRW1_9NEOP</name>
<dbReference type="Proteomes" id="UP001159363">
    <property type="component" value="Chromosome 8"/>
</dbReference>
<proteinExistence type="predicted"/>
<sequence>MQEQEAEHISATPQSPASAPATISCAPETTNGDGAEVVDLAPTTPPPVTPPPDPPIERTLPPDTPPVRMLASSTPPVTELQLEAGLGEELEPPAPLLGTPAPRIRRSVIPRQLKRNSVAPMPREPLRNRQVAKQSSSGCMFPDTLKPLDKPRESLQMFFHQLDSQEWEVVMQGLQTLVRLCRHHPDTVQAHLHAVLVALARQIRNLRSQVSRAACQTAGELFLVLKRAIETDLAYVCERYYACRQDLAHDLAHVCVRLRVCRQDLTLVCEVVCMSAELGTCVCHSKYACRQDLDQVVAPLFHRAADTNKFLRADSNAALDKMVDAISTNRAVTAICSKGASHQHALVRTAAARLLAGIVTRLGAERTMSLPRDTRDKILVTGASLLTEGSLDTRCFAKQMFRVLATQPSFFYVMTEVVPAPVMRNIGKILQALK</sequence>
<dbReference type="Gene3D" id="1.25.10.10">
    <property type="entry name" value="Leucine-rich Repeat Variant"/>
    <property type="match status" value="1"/>
</dbReference>
<accession>A0ABQ9GRW1</accession>
<feature type="compositionally biased region" description="Low complexity" evidence="1">
    <location>
        <begin position="9"/>
        <end position="24"/>
    </location>
</feature>
<dbReference type="SUPFAM" id="SSF48371">
    <property type="entry name" value="ARM repeat"/>
    <property type="match status" value="1"/>
</dbReference>
<evidence type="ECO:0000256" key="1">
    <source>
        <dbReference type="SAM" id="MobiDB-lite"/>
    </source>
</evidence>
<feature type="region of interest" description="Disordered" evidence="1">
    <location>
        <begin position="1"/>
        <end position="67"/>
    </location>
</feature>
<evidence type="ECO:0000313" key="3">
    <source>
        <dbReference type="Proteomes" id="UP001159363"/>
    </source>
</evidence>
<reference evidence="2 3" key="1">
    <citation type="submission" date="2023-02" db="EMBL/GenBank/DDBJ databases">
        <title>LHISI_Scaffold_Assembly.</title>
        <authorList>
            <person name="Stuart O.P."/>
            <person name="Cleave R."/>
            <person name="Magrath M.J.L."/>
            <person name="Mikheyev A.S."/>
        </authorList>
    </citation>
    <scope>NUCLEOTIDE SEQUENCE [LARGE SCALE GENOMIC DNA]</scope>
    <source>
        <strain evidence="2">Daus_M_001</strain>
        <tissue evidence="2">Leg muscle</tissue>
    </source>
</reference>
<feature type="compositionally biased region" description="Pro residues" evidence="1">
    <location>
        <begin position="43"/>
        <end position="54"/>
    </location>
</feature>
<dbReference type="InterPro" id="IPR011989">
    <property type="entry name" value="ARM-like"/>
</dbReference>
<dbReference type="PANTHER" id="PTHR21567:SF87">
    <property type="entry name" value="CRESCERIN-LIKE PROTEIN CHE-12"/>
    <property type="match status" value="1"/>
</dbReference>
<protein>
    <recommendedName>
        <fullName evidence="4">TOG domain-containing protein</fullName>
    </recommendedName>
</protein>
<organism evidence="2 3">
    <name type="scientific">Dryococelus australis</name>
    <dbReference type="NCBI Taxonomy" id="614101"/>
    <lineage>
        <taxon>Eukaryota</taxon>
        <taxon>Metazoa</taxon>
        <taxon>Ecdysozoa</taxon>
        <taxon>Arthropoda</taxon>
        <taxon>Hexapoda</taxon>
        <taxon>Insecta</taxon>
        <taxon>Pterygota</taxon>
        <taxon>Neoptera</taxon>
        <taxon>Polyneoptera</taxon>
        <taxon>Phasmatodea</taxon>
        <taxon>Verophasmatodea</taxon>
        <taxon>Anareolatae</taxon>
        <taxon>Phasmatidae</taxon>
        <taxon>Eurycanthinae</taxon>
        <taxon>Dryococelus</taxon>
    </lineage>
</organism>
<evidence type="ECO:0000313" key="2">
    <source>
        <dbReference type="EMBL" id="KAJ8874786.1"/>
    </source>
</evidence>
<evidence type="ECO:0008006" key="4">
    <source>
        <dbReference type="Google" id="ProtNLM"/>
    </source>
</evidence>